<accession>A0A3S5CHI1</accession>
<proteinExistence type="predicted"/>
<dbReference type="EMBL" id="CAAALY010053381">
    <property type="protein sequence ID" value="VEL21836.1"/>
    <property type="molecule type" value="Genomic_DNA"/>
</dbReference>
<organism evidence="1 2">
    <name type="scientific">Protopolystoma xenopodis</name>
    <dbReference type="NCBI Taxonomy" id="117903"/>
    <lineage>
        <taxon>Eukaryota</taxon>
        <taxon>Metazoa</taxon>
        <taxon>Spiralia</taxon>
        <taxon>Lophotrochozoa</taxon>
        <taxon>Platyhelminthes</taxon>
        <taxon>Monogenea</taxon>
        <taxon>Polyopisthocotylea</taxon>
        <taxon>Polystomatidea</taxon>
        <taxon>Polystomatidae</taxon>
        <taxon>Protopolystoma</taxon>
    </lineage>
</organism>
<evidence type="ECO:0000313" key="2">
    <source>
        <dbReference type="Proteomes" id="UP000784294"/>
    </source>
</evidence>
<dbReference type="Proteomes" id="UP000784294">
    <property type="component" value="Unassembled WGS sequence"/>
</dbReference>
<keyword evidence="2" id="KW-1185">Reference proteome</keyword>
<protein>
    <submittedName>
        <fullName evidence="1">Uncharacterized protein</fullName>
    </submittedName>
</protein>
<evidence type="ECO:0000313" key="1">
    <source>
        <dbReference type="EMBL" id="VEL21836.1"/>
    </source>
</evidence>
<comment type="caution">
    <text evidence="1">The sequence shown here is derived from an EMBL/GenBank/DDBJ whole genome shotgun (WGS) entry which is preliminary data.</text>
</comment>
<gene>
    <name evidence="1" type="ORF">PXEA_LOCUS15276</name>
</gene>
<reference evidence="1" key="1">
    <citation type="submission" date="2018-11" db="EMBL/GenBank/DDBJ databases">
        <authorList>
            <consortium name="Pathogen Informatics"/>
        </authorList>
    </citation>
    <scope>NUCLEOTIDE SEQUENCE</scope>
</reference>
<dbReference type="AlphaFoldDB" id="A0A3S5CHI1"/>
<name>A0A3S5CHI1_9PLAT</name>
<sequence length="193" mass="20986">MAKPGRRADANCWDVMSYSSQQVTSPSHADVHTSPERVVAPPRYQPRGRWAVEAGAHWVLLTTFPNRPLSLSLSPVVRVRPHAPLPAPSVAFAKKCYDLATERKAWYGAGSGSRLTGNENKIGLGSVQGGFEGDSTSVMDEFEADSRLVGNYFGKAKFEDGSIQTGYLFGARSRDSRGGFQTDSDLESDCTRV</sequence>
<feature type="non-terminal residue" evidence="1">
    <location>
        <position position="1"/>
    </location>
</feature>